<reference evidence="1 2" key="1">
    <citation type="submission" date="2024-06" db="EMBL/GenBank/DDBJ databases">
        <title>The Natural Products Discovery Center: Release of the First 8490 Sequenced Strains for Exploring Actinobacteria Biosynthetic Diversity.</title>
        <authorList>
            <person name="Kalkreuter E."/>
            <person name="Kautsar S.A."/>
            <person name="Yang D."/>
            <person name="Bader C.D."/>
            <person name="Teijaro C.N."/>
            <person name="Fluegel L."/>
            <person name="Davis C.M."/>
            <person name="Simpson J.R."/>
            <person name="Lauterbach L."/>
            <person name="Steele A.D."/>
            <person name="Gui C."/>
            <person name="Meng S."/>
            <person name="Li G."/>
            <person name="Viehrig K."/>
            <person name="Ye F."/>
            <person name="Su P."/>
            <person name="Kiefer A.F."/>
            <person name="Nichols A."/>
            <person name="Cepeda A.J."/>
            <person name="Yan W."/>
            <person name="Fan B."/>
            <person name="Jiang Y."/>
            <person name="Adhikari A."/>
            <person name="Zheng C.-J."/>
            <person name="Schuster L."/>
            <person name="Cowan T.M."/>
            <person name="Smanski M.J."/>
            <person name="Chevrette M.G."/>
            <person name="De Carvalho L.P.S."/>
            <person name="Shen B."/>
        </authorList>
    </citation>
    <scope>NUCLEOTIDE SEQUENCE [LARGE SCALE GENOMIC DNA]</scope>
    <source>
        <strain evidence="1 2">NPDC001615</strain>
    </source>
</reference>
<sequence length="123" mass="13767">MSAAHDWSYETDGPVVRPYAMVRGRTRNEGYRFDLVAFVVAAVDSLDLRLGIQPEHRAILRICQVPCPVGEVASRMNLPVGVVRVLLGDLHTAQAIHVREPTSRTDRPSIRVIREVLDGLREL</sequence>
<accession>A0ABV1T511</accession>
<dbReference type="InterPro" id="IPR007995">
    <property type="entry name" value="DUF742"/>
</dbReference>
<protein>
    <submittedName>
        <fullName evidence="1">DUF742 domain-containing protein</fullName>
    </submittedName>
</protein>
<dbReference type="EMBL" id="JBEOZY010000055">
    <property type="protein sequence ID" value="MER6169067.1"/>
    <property type="molecule type" value="Genomic_DNA"/>
</dbReference>
<dbReference type="Pfam" id="PF05331">
    <property type="entry name" value="DUF742"/>
    <property type="match status" value="1"/>
</dbReference>
<organism evidence="1 2">
    <name type="scientific">Streptomyces violaceorubidus</name>
    <dbReference type="NCBI Taxonomy" id="284042"/>
    <lineage>
        <taxon>Bacteria</taxon>
        <taxon>Bacillati</taxon>
        <taxon>Actinomycetota</taxon>
        <taxon>Actinomycetes</taxon>
        <taxon>Kitasatosporales</taxon>
        <taxon>Streptomycetaceae</taxon>
        <taxon>Streptomyces</taxon>
    </lineage>
</organism>
<dbReference type="PANTHER" id="PTHR36221">
    <property type="entry name" value="DUF742 DOMAIN-CONTAINING PROTEIN"/>
    <property type="match status" value="1"/>
</dbReference>
<dbReference type="Proteomes" id="UP001496720">
    <property type="component" value="Unassembled WGS sequence"/>
</dbReference>
<dbReference type="PANTHER" id="PTHR36221:SF1">
    <property type="entry name" value="DUF742 DOMAIN-CONTAINING PROTEIN"/>
    <property type="match status" value="1"/>
</dbReference>
<gene>
    <name evidence="1" type="ORF">ABT188_31685</name>
</gene>
<name>A0ABV1T511_9ACTN</name>
<evidence type="ECO:0000313" key="1">
    <source>
        <dbReference type="EMBL" id="MER6169067.1"/>
    </source>
</evidence>
<keyword evidence="2" id="KW-1185">Reference proteome</keyword>
<comment type="caution">
    <text evidence="1">The sequence shown here is derived from an EMBL/GenBank/DDBJ whole genome shotgun (WGS) entry which is preliminary data.</text>
</comment>
<dbReference type="RefSeq" id="WP_352150278.1">
    <property type="nucleotide sequence ID" value="NZ_JBEOZY010000055.1"/>
</dbReference>
<proteinExistence type="predicted"/>
<evidence type="ECO:0000313" key="2">
    <source>
        <dbReference type="Proteomes" id="UP001496720"/>
    </source>
</evidence>